<keyword evidence="3" id="KW-0378">Hydrolase</keyword>
<dbReference type="PANTHER" id="PTHR43108">
    <property type="entry name" value="N-ACETYLGLUCOSAMINE-6-SULFATASE FAMILY MEMBER"/>
    <property type="match status" value="1"/>
</dbReference>
<evidence type="ECO:0000259" key="6">
    <source>
        <dbReference type="Pfam" id="PF00884"/>
    </source>
</evidence>
<dbReference type="PIRSF" id="PIRSF036666">
    <property type="entry name" value="G6S"/>
    <property type="match status" value="1"/>
</dbReference>
<dbReference type="PANTHER" id="PTHR43108:SF8">
    <property type="entry name" value="SD21168P"/>
    <property type="match status" value="1"/>
</dbReference>
<keyword evidence="2" id="KW-0732">Signal</keyword>
<reference evidence="7" key="2">
    <citation type="journal article" date="2023" name="Int. J. Syst. Evol. Microbiol.">
        <title>Streptomyces marispadix sp. nov., isolated from marine beach sediment of the Northern Coast of Portugal.</title>
        <authorList>
            <person name="dos Santos J.D.N."/>
            <person name="Vitorino I.R."/>
            <person name="Kallscheuer N."/>
            <person name="Srivastava A."/>
            <person name="Krautwurst S."/>
            <person name="Marz M."/>
            <person name="Jogler C."/>
            <person name="Lobo Da Cunha A."/>
            <person name="Catita J."/>
            <person name="Goncalves H."/>
            <person name="Gonzalez I."/>
            <person name="Reyes F."/>
            <person name="Lage O.M."/>
        </authorList>
    </citation>
    <scope>NUCLEOTIDE SEQUENCE</scope>
    <source>
        <strain evidence="7">M600PL45_2</strain>
    </source>
</reference>
<reference evidence="7" key="1">
    <citation type="submission" date="2022-03" db="EMBL/GenBank/DDBJ databases">
        <authorList>
            <person name="Santos J.D.N."/>
            <person name="Kallscheuer N."/>
            <person name="Jogler C."/>
            <person name="Lage O.M."/>
        </authorList>
    </citation>
    <scope>NUCLEOTIDE SEQUENCE</scope>
    <source>
        <strain evidence="7">M600PL45_2</strain>
    </source>
</reference>
<organism evidence="7 8">
    <name type="scientific">Streptomyces marispadix</name>
    <dbReference type="NCBI Taxonomy" id="2922868"/>
    <lineage>
        <taxon>Bacteria</taxon>
        <taxon>Bacillati</taxon>
        <taxon>Actinomycetota</taxon>
        <taxon>Actinomycetes</taxon>
        <taxon>Kitasatosporales</taxon>
        <taxon>Streptomycetaceae</taxon>
        <taxon>Streptomyces</taxon>
    </lineage>
</organism>
<dbReference type="SUPFAM" id="SSF53649">
    <property type="entry name" value="Alkaline phosphatase-like"/>
    <property type="match status" value="1"/>
</dbReference>
<evidence type="ECO:0000313" key="7">
    <source>
        <dbReference type="EMBL" id="MCH6162567.1"/>
    </source>
</evidence>
<evidence type="ECO:0000313" key="8">
    <source>
        <dbReference type="Proteomes" id="UP001166784"/>
    </source>
</evidence>
<dbReference type="RefSeq" id="WP_241061495.1">
    <property type="nucleotide sequence ID" value="NZ_JAKWJU010000002.1"/>
</dbReference>
<sequence length="529" mass="58251">MPIGKRLHRERPWRERLRRTAVAGVCLALNAALLTSCSAALGTDARKSGSAQEAGSAEAASSSGGGSEGGRPNIVYVQTDDLSWNLVRYMPHVKQMQKKGVTFSNYFVTDSLCCPSRATMLTGRYPHNTGVFTNNGSDGGYGAFVKKGNEKKCFAPALQKAGYRTGFMGKYLNGYQPGDDDGTSKPHVPPGWDEWDVAGNGYPEFGYDLNENGKVKHYGHQPQDYLTDVLSRKASSFVDSSSDAKKPFMLEITPFTPHSPSTPAPRDRDEYRGLKAPRTEAYDKLAKPAPEWQKDLKPLTGKEKKEIDRKFAKRVRSVQAVDKMIGDLQDKVEAKGLADETYFVFGSDNGFHMGEHRLRSGKQTAYDTDINVPLMVTGPGVPSGERVSELTENTDLSPTFLDLAGVEPPSSVDGSSLTGLLRGKPGEDWRESVLVEHHRAKSKKGDPDAAPRNHGDPPTYEALRTADSLYVEYAGGEREFYSMDSDPEQLRNRIGQLPDDRRDELHDTLADLKKCEGSKSCREASRIDE</sequence>
<feature type="region of interest" description="Disordered" evidence="5">
    <location>
        <begin position="49"/>
        <end position="72"/>
    </location>
</feature>
<dbReference type="InterPro" id="IPR017850">
    <property type="entry name" value="Alkaline_phosphatase_core_sf"/>
</dbReference>
<keyword evidence="8" id="KW-1185">Reference proteome</keyword>
<dbReference type="Proteomes" id="UP001166784">
    <property type="component" value="Unassembled WGS sequence"/>
</dbReference>
<dbReference type="CDD" id="cd16147">
    <property type="entry name" value="G6S"/>
    <property type="match status" value="1"/>
</dbReference>
<name>A0ABS9T226_9ACTN</name>
<feature type="domain" description="Sulfatase N-terminal" evidence="6">
    <location>
        <begin position="72"/>
        <end position="406"/>
    </location>
</feature>
<proteinExistence type="inferred from homology"/>
<dbReference type="Pfam" id="PF00884">
    <property type="entry name" value="Sulfatase"/>
    <property type="match status" value="1"/>
</dbReference>
<feature type="region of interest" description="Disordered" evidence="5">
    <location>
        <begin position="436"/>
        <end position="462"/>
    </location>
</feature>
<feature type="region of interest" description="Disordered" evidence="5">
    <location>
        <begin position="405"/>
        <end position="424"/>
    </location>
</feature>
<evidence type="ECO:0000256" key="4">
    <source>
        <dbReference type="ARBA" id="ARBA00023180"/>
    </source>
</evidence>
<evidence type="ECO:0000256" key="5">
    <source>
        <dbReference type="SAM" id="MobiDB-lite"/>
    </source>
</evidence>
<evidence type="ECO:0000256" key="3">
    <source>
        <dbReference type="ARBA" id="ARBA00022801"/>
    </source>
</evidence>
<gene>
    <name evidence="7" type="ORF">MMA15_19895</name>
</gene>
<dbReference type="Gene3D" id="3.40.720.10">
    <property type="entry name" value="Alkaline Phosphatase, subunit A"/>
    <property type="match status" value="1"/>
</dbReference>
<dbReference type="PROSITE" id="PS00523">
    <property type="entry name" value="SULFATASE_1"/>
    <property type="match status" value="1"/>
</dbReference>
<feature type="compositionally biased region" description="Low complexity" evidence="5">
    <location>
        <begin position="49"/>
        <end position="62"/>
    </location>
</feature>
<feature type="region of interest" description="Disordered" evidence="5">
    <location>
        <begin position="479"/>
        <end position="502"/>
    </location>
</feature>
<dbReference type="InterPro" id="IPR012251">
    <property type="entry name" value="GlcNAc_6-SO4ase"/>
</dbReference>
<dbReference type="InterPro" id="IPR024607">
    <property type="entry name" value="Sulfatase_CS"/>
</dbReference>
<comment type="similarity">
    <text evidence="1">Belongs to the sulfatase family.</text>
</comment>
<comment type="caution">
    <text evidence="7">The sequence shown here is derived from an EMBL/GenBank/DDBJ whole genome shotgun (WGS) entry which is preliminary data.</text>
</comment>
<accession>A0ABS9T226</accession>
<protein>
    <submittedName>
        <fullName evidence="7">Sulfatase</fullName>
    </submittedName>
</protein>
<evidence type="ECO:0000256" key="2">
    <source>
        <dbReference type="ARBA" id="ARBA00022729"/>
    </source>
</evidence>
<evidence type="ECO:0000256" key="1">
    <source>
        <dbReference type="ARBA" id="ARBA00008779"/>
    </source>
</evidence>
<feature type="compositionally biased region" description="Basic and acidic residues" evidence="5">
    <location>
        <begin position="436"/>
        <end position="455"/>
    </location>
</feature>
<dbReference type="InterPro" id="IPR000917">
    <property type="entry name" value="Sulfatase_N"/>
</dbReference>
<dbReference type="EMBL" id="JAKWJU010000002">
    <property type="protein sequence ID" value="MCH6162567.1"/>
    <property type="molecule type" value="Genomic_DNA"/>
</dbReference>
<keyword evidence="4" id="KW-0325">Glycoprotein</keyword>